<evidence type="ECO:0000256" key="5">
    <source>
        <dbReference type="PROSITE-ProRule" id="PRU00354"/>
    </source>
</evidence>
<dbReference type="InterPro" id="IPR030373">
    <property type="entry name" value="PABS_CS"/>
</dbReference>
<accession>A0A132ML82</accession>
<sequence length="539" mass="58586">MTYTAPNQVEPPVAGLPGVDAEPDERLPLPVSRRLARFLVLLAVFVCAACGLVYELALVALGSYLIGDSVVQASIVLSVMVFAMGVGSLAAKGLQRRSAESFAAVEGLLALLGGLSVLALYASFAWLDVYQPALVVIAFVVGVLIGAEIPLLMTLIQRIRRQDPGSAVADLFAADYVGALLGGLAFPFVLLPVFGQIRGALVTGAVNAIAGVAVVLWLFRGSLRRRVRWALSAGMALVLGVLAVAYALAGRFEVTARQALYEDPIVYAERSAYQDIVLTRSSLVRGGDLRLFLNGDLQFSSVDEYRYHEALVHPAMAGPHRSVLILGGGDGLALREVLRYPAVERVVEVELDPAVLRLARTYPDLVALNRRSLHDPRVRTVTADAFAWLRGNRERFDVVIVDMPDPDDVATAKLYSVEFYTMARRALNPGGRMVVQAGSPYFAPKPYWCVDASVRAAGLRTVQYAVDVPTFGNWGFVLAATQPPELRLPDDVPPLRYLDEAVLRAAAVFPKDRPRLALPPSTLIHPRILDYERESWRGY</sequence>
<dbReference type="SUPFAM" id="SSF53335">
    <property type="entry name" value="S-adenosyl-L-methionine-dependent methyltransferases"/>
    <property type="match status" value="1"/>
</dbReference>
<dbReference type="GO" id="GO:0008295">
    <property type="term" value="P:spermidine biosynthetic process"/>
    <property type="evidence" value="ECO:0007669"/>
    <property type="project" value="UniProtKB-UniRule"/>
</dbReference>
<gene>
    <name evidence="4" type="primary">speE</name>
    <name evidence="7" type="ORF">LI90_127</name>
</gene>
<keyword evidence="4" id="KW-0745">Spermidine biosynthesis</keyword>
<proteinExistence type="inferred from homology"/>
<name>A0A132ML82_9ACTN</name>
<feature type="transmembrane region" description="Helical" evidence="4">
    <location>
        <begin position="197"/>
        <end position="219"/>
    </location>
</feature>
<feature type="transmembrane region" description="Helical" evidence="4">
    <location>
        <begin position="103"/>
        <end position="127"/>
    </location>
</feature>
<dbReference type="PATRIC" id="fig|1469144.10.peg.199"/>
<evidence type="ECO:0000313" key="7">
    <source>
        <dbReference type="EMBL" id="KWW98505.1"/>
    </source>
</evidence>
<feature type="transmembrane region" description="Helical" evidence="4">
    <location>
        <begin position="38"/>
        <end position="64"/>
    </location>
</feature>
<comment type="catalytic activity">
    <reaction evidence="4">
        <text>S-adenosyl 3-(methylsulfanyl)propylamine + putrescine = S-methyl-5'-thioadenosine + spermidine + H(+)</text>
        <dbReference type="Rhea" id="RHEA:12721"/>
        <dbReference type="ChEBI" id="CHEBI:15378"/>
        <dbReference type="ChEBI" id="CHEBI:17509"/>
        <dbReference type="ChEBI" id="CHEBI:57443"/>
        <dbReference type="ChEBI" id="CHEBI:57834"/>
        <dbReference type="ChEBI" id="CHEBI:326268"/>
        <dbReference type="EC" id="2.5.1.16"/>
    </reaction>
</comment>
<feature type="binding site" evidence="4">
    <location>
        <position position="308"/>
    </location>
    <ligand>
        <name>spermidine</name>
        <dbReference type="ChEBI" id="CHEBI:57834"/>
    </ligand>
</feature>
<dbReference type="FunFam" id="3.40.50.150:FF:000088">
    <property type="entry name" value="Polyamine aminopropyltransferase"/>
    <property type="match status" value="1"/>
</dbReference>
<dbReference type="GO" id="GO:0005886">
    <property type="term" value="C:plasma membrane"/>
    <property type="evidence" value="ECO:0007669"/>
    <property type="project" value="UniProtKB-SubCell"/>
</dbReference>
<dbReference type="Gene3D" id="3.40.50.150">
    <property type="entry name" value="Vaccinia Virus protein VP39"/>
    <property type="match status" value="1"/>
</dbReference>
<evidence type="ECO:0000256" key="4">
    <source>
        <dbReference type="HAMAP-Rule" id="MF_00198"/>
    </source>
</evidence>
<dbReference type="Pfam" id="PF01564">
    <property type="entry name" value="Spermine_synth"/>
    <property type="match status" value="1"/>
</dbReference>
<dbReference type="Proteomes" id="UP000070188">
    <property type="component" value="Unassembled WGS sequence"/>
</dbReference>
<organism evidence="7 8">
    <name type="scientific">Carbonactinospora thermoautotrophica</name>
    <dbReference type="NCBI Taxonomy" id="1469144"/>
    <lineage>
        <taxon>Bacteria</taxon>
        <taxon>Bacillati</taxon>
        <taxon>Actinomycetota</taxon>
        <taxon>Actinomycetes</taxon>
        <taxon>Kitasatosporales</taxon>
        <taxon>Carbonactinosporaceae</taxon>
        <taxon>Carbonactinospora</taxon>
    </lineage>
</organism>
<evidence type="ECO:0000256" key="1">
    <source>
        <dbReference type="ARBA" id="ARBA00007867"/>
    </source>
</evidence>
<dbReference type="PANTHER" id="PTHR43317">
    <property type="entry name" value="THERMOSPERMINE SYNTHASE ACAULIS5"/>
    <property type="match status" value="1"/>
</dbReference>
<reference evidence="8" key="1">
    <citation type="submission" date="2015-04" db="EMBL/GenBank/DDBJ databases">
        <title>Physiological reanalysis, assessment of diazotrophy, and genome sequences of multiple isolates of Streptomyces thermoautotrophicus.</title>
        <authorList>
            <person name="MacKellar D.C."/>
            <person name="Lieber L."/>
            <person name="Norman J."/>
            <person name="Bolger A."/>
            <person name="Tobin C."/>
            <person name="Murray J.W."/>
            <person name="Chang R."/>
            <person name="Ford T."/>
            <person name="Nguyen P.Q."/>
            <person name="Woodward J."/>
            <person name="Permingeat H."/>
            <person name="Joshi N.S."/>
            <person name="Silver P.A."/>
            <person name="Usadel B."/>
            <person name="Rutherford A.W."/>
            <person name="Friesen M."/>
            <person name="Prell J."/>
        </authorList>
    </citation>
    <scope>NUCLEOTIDE SEQUENCE [LARGE SCALE GENOMIC DNA]</scope>
    <source>
        <strain evidence="8">H1</strain>
    </source>
</reference>
<keyword evidence="3 4" id="KW-0620">Polyamine biosynthesis</keyword>
<comment type="function">
    <text evidence="4">Catalyzes the irreversible transfer of a propylamine group from the amino donor S-adenosylmethioninamine (decarboxy-AdoMet) to putrescine (1,4-diaminobutane) to yield spermidine.</text>
</comment>
<dbReference type="InterPro" id="IPR030374">
    <property type="entry name" value="PABS"/>
</dbReference>
<dbReference type="PROSITE" id="PS51006">
    <property type="entry name" value="PABS_2"/>
    <property type="match status" value="1"/>
</dbReference>
<evidence type="ECO:0000256" key="2">
    <source>
        <dbReference type="ARBA" id="ARBA00022679"/>
    </source>
</evidence>
<dbReference type="EC" id="2.5.1.16" evidence="4"/>
<dbReference type="NCBIfam" id="NF002956">
    <property type="entry name" value="PRK03612.1"/>
    <property type="match status" value="1"/>
</dbReference>
<dbReference type="SUPFAM" id="SSF103473">
    <property type="entry name" value="MFS general substrate transporter"/>
    <property type="match status" value="1"/>
</dbReference>
<dbReference type="InterPro" id="IPR001045">
    <property type="entry name" value="Spermi_synthase"/>
</dbReference>
<protein>
    <recommendedName>
        <fullName evidence="4">Polyamine aminopropyltransferase</fullName>
    </recommendedName>
    <alternativeName>
        <fullName evidence="4">Putrescine aminopropyltransferase</fullName>
        <shortName evidence="4">PAPT</shortName>
    </alternativeName>
    <alternativeName>
        <fullName evidence="4">Spermidine synthase</fullName>
        <shortName evidence="4">SPDS</shortName>
        <shortName evidence="4">SPDSY</shortName>
        <ecNumber evidence="4">2.5.1.16</ecNumber>
    </alternativeName>
</protein>
<feature type="binding site" evidence="4">
    <location>
        <position position="274"/>
    </location>
    <ligand>
        <name>S-methyl-5'-thioadenosine</name>
        <dbReference type="ChEBI" id="CHEBI:17509"/>
    </ligand>
</feature>
<comment type="caution">
    <text evidence="7">The sequence shown here is derived from an EMBL/GenBank/DDBJ whole genome shotgun (WGS) entry which is preliminary data.</text>
</comment>
<comment type="similarity">
    <text evidence="1 4">Belongs to the spermidine/spermine synthase family.</text>
</comment>
<dbReference type="AlphaFoldDB" id="A0A132ML82"/>
<feature type="binding site" evidence="4">
    <location>
        <begin position="384"/>
        <end position="385"/>
    </location>
    <ligand>
        <name>S-methyl-5'-thioadenosine</name>
        <dbReference type="ChEBI" id="CHEBI:17509"/>
    </ligand>
</feature>
<feature type="transmembrane region" description="Helical" evidence="4">
    <location>
        <begin position="168"/>
        <end position="191"/>
    </location>
</feature>
<dbReference type="EMBL" id="LAXD01000001">
    <property type="protein sequence ID" value="KWW98505.1"/>
    <property type="molecule type" value="Genomic_DNA"/>
</dbReference>
<comment type="subunit">
    <text evidence="4">Homodimer or homotetramer.</text>
</comment>
<feature type="transmembrane region" description="Helical" evidence="4">
    <location>
        <begin position="70"/>
        <end position="91"/>
    </location>
</feature>
<evidence type="ECO:0000259" key="6">
    <source>
        <dbReference type="PROSITE" id="PS51006"/>
    </source>
</evidence>
<dbReference type="GO" id="GO:0010487">
    <property type="term" value="F:thermospermine synthase activity"/>
    <property type="evidence" value="ECO:0007669"/>
    <property type="project" value="UniProtKB-ARBA"/>
</dbReference>
<keyword evidence="4" id="KW-0812">Transmembrane</keyword>
<evidence type="ECO:0000313" key="8">
    <source>
        <dbReference type="Proteomes" id="UP000070188"/>
    </source>
</evidence>
<dbReference type="STRING" id="1469144.LI90_127"/>
<comment type="subcellular location">
    <subcellularLocation>
        <location evidence="4">Cell membrane</location>
        <topology evidence="4">Multi-pass membrane protein</topology>
    </subcellularLocation>
</comment>
<dbReference type="InterPro" id="IPR036259">
    <property type="entry name" value="MFS_trans_sf"/>
</dbReference>
<dbReference type="PROSITE" id="PS01330">
    <property type="entry name" value="PABS_1"/>
    <property type="match status" value="1"/>
</dbReference>
<dbReference type="HAMAP" id="MF_00198">
    <property type="entry name" value="Spermidine_synth"/>
    <property type="match status" value="1"/>
</dbReference>
<feature type="binding site" evidence="4">
    <location>
        <position position="330"/>
    </location>
    <ligand>
        <name>spermidine</name>
        <dbReference type="ChEBI" id="CHEBI:57834"/>
    </ligand>
</feature>
<dbReference type="CDD" id="cd02440">
    <property type="entry name" value="AdoMet_MTases"/>
    <property type="match status" value="1"/>
</dbReference>
<keyword evidence="2 4" id="KW-0808">Transferase</keyword>
<keyword evidence="8" id="KW-1185">Reference proteome</keyword>
<dbReference type="InterPro" id="IPR029063">
    <property type="entry name" value="SAM-dependent_MTases_sf"/>
</dbReference>
<evidence type="ECO:0000256" key="3">
    <source>
        <dbReference type="ARBA" id="ARBA00023115"/>
    </source>
</evidence>
<dbReference type="PANTHER" id="PTHR43317:SF1">
    <property type="entry name" value="THERMOSPERMINE SYNTHASE ACAULIS5"/>
    <property type="match status" value="1"/>
</dbReference>
<feature type="active site" description="Proton acceptor" evidence="4 5">
    <location>
        <position position="402"/>
    </location>
</feature>
<feature type="transmembrane region" description="Helical" evidence="4">
    <location>
        <begin position="231"/>
        <end position="249"/>
    </location>
</feature>
<feature type="domain" description="PABS" evidence="6">
    <location>
        <begin position="240"/>
        <end position="481"/>
    </location>
</feature>
<dbReference type="NCBIfam" id="NF037959">
    <property type="entry name" value="MFS_SpdSyn"/>
    <property type="match status" value="1"/>
</dbReference>
<feature type="transmembrane region" description="Helical" evidence="4">
    <location>
        <begin position="133"/>
        <end position="156"/>
    </location>
</feature>
<keyword evidence="4" id="KW-0472">Membrane</keyword>
<keyword evidence="4" id="KW-1133">Transmembrane helix</keyword>
<comment type="pathway">
    <text evidence="4">Amine and polyamine biosynthesis; spermidine biosynthesis; spermidine from putrescine: step 1/1.</text>
</comment>
<dbReference type="GO" id="GO:0004766">
    <property type="term" value="F:spermidine synthase activity"/>
    <property type="evidence" value="ECO:0007669"/>
    <property type="project" value="UniProtKB-UniRule"/>
</dbReference>
<keyword evidence="4" id="KW-1003">Cell membrane</keyword>
<dbReference type="UniPathway" id="UPA00248">
    <property type="reaction ID" value="UER00314"/>
</dbReference>
<feature type="binding site" evidence="4">
    <location>
        <position position="350"/>
    </location>
    <ligand>
        <name>S-methyl-5'-thioadenosine</name>
        <dbReference type="ChEBI" id="CHEBI:17509"/>
    </ligand>
</feature>
<comment type="caution">
    <text evidence="4">Lacks conserved residue(s) required for the propagation of feature annotation.</text>
</comment>